<feature type="transmembrane region" description="Helical" evidence="1">
    <location>
        <begin position="12"/>
        <end position="30"/>
    </location>
</feature>
<dbReference type="OrthoDB" id="1828931at2"/>
<feature type="transmembrane region" description="Helical" evidence="1">
    <location>
        <begin position="149"/>
        <end position="172"/>
    </location>
</feature>
<dbReference type="PANTHER" id="PTHR34989:SF1">
    <property type="entry name" value="PROTEIN HDED"/>
    <property type="match status" value="1"/>
</dbReference>
<gene>
    <name evidence="2" type="ORF">EDD65_10471</name>
</gene>
<feature type="transmembrane region" description="Helical" evidence="1">
    <location>
        <begin position="67"/>
        <end position="85"/>
    </location>
</feature>
<feature type="transmembrane region" description="Helical" evidence="1">
    <location>
        <begin position="36"/>
        <end position="55"/>
    </location>
</feature>
<proteinExistence type="predicted"/>
<feature type="transmembrane region" description="Helical" evidence="1">
    <location>
        <begin position="91"/>
        <end position="112"/>
    </location>
</feature>
<evidence type="ECO:0000256" key="1">
    <source>
        <dbReference type="SAM" id="Phobius"/>
    </source>
</evidence>
<name>A0A4R3L0R6_9FIRM</name>
<keyword evidence="1" id="KW-0812">Transmembrane</keyword>
<dbReference type="Proteomes" id="UP000294567">
    <property type="component" value="Unassembled WGS sequence"/>
</dbReference>
<keyword evidence="1" id="KW-0472">Membrane</keyword>
<dbReference type="AlphaFoldDB" id="A0A4R3L0R6"/>
<evidence type="ECO:0000313" key="3">
    <source>
        <dbReference type="Proteomes" id="UP000294567"/>
    </source>
</evidence>
<organism evidence="2 3">
    <name type="scientific">Keratinibaculum paraultunense</name>
    <dbReference type="NCBI Taxonomy" id="1278232"/>
    <lineage>
        <taxon>Bacteria</taxon>
        <taxon>Bacillati</taxon>
        <taxon>Bacillota</taxon>
        <taxon>Tissierellia</taxon>
        <taxon>Tissierellales</taxon>
        <taxon>Tepidimicrobiaceae</taxon>
        <taxon>Keratinibaculum</taxon>
    </lineage>
</organism>
<dbReference type="GO" id="GO:0005886">
    <property type="term" value="C:plasma membrane"/>
    <property type="evidence" value="ECO:0007669"/>
    <property type="project" value="TreeGrafter"/>
</dbReference>
<keyword evidence="1" id="KW-1133">Transmembrane helix</keyword>
<dbReference type="Pfam" id="PF03729">
    <property type="entry name" value="DUF308"/>
    <property type="match status" value="2"/>
</dbReference>
<protein>
    <submittedName>
        <fullName evidence="2">Uncharacterized membrane protein HdeD (DUF308 family)</fullName>
    </submittedName>
</protein>
<dbReference type="InterPro" id="IPR052712">
    <property type="entry name" value="Acid_resist_chaperone_HdeD"/>
</dbReference>
<dbReference type="EMBL" id="SMAE01000004">
    <property type="protein sequence ID" value="TCS90530.1"/>
    <property type="molecule type" value="Genomic_DNA"/>
</dbReference>
<sequence length="179" mass="20068">MNDFFKKTKLNFILMAILYILFGLMFLIQPDVTNKIIVIILGLIIALYGIFKIIAHVQSDISQRFQSFNLGIGIIALLIGLFFLIKPGTIVSIFGAILGLFLFFHGAINFQHAFNLKDIGYKKWWLSAIFGLIAICFGFYGILNPRAISPAFSIIIGLGLIISGISDIFMIYKISSFFK</sequence>
<dbReference type="PANTHER" id="PTHR34989">
    <property type="entry name" value="PROTEIN HDED"/>
    <property type="match status" value="1"/>
</dbReference>
<evidence type="ECO:0000313" key="2">
    <source>
        <dbReference type="EMBL" id="TCS90530.1"/>
    </source>
</evidence>
<feature type="transmembrane region" description="Helical" evidence="1">
    <location>
        <begin position="124"/>
        <end position="143"/>
    </location>
</feature>
<reference evidence="2 3" key="1">
    <citation type="submission" date="2019-03" db="EMBL/GenBank/DDBJ databases">
        <title>Genomic Encyclopedia of Type Strains, Phase IV (KMG-IV): sequencing the most valuable type-strain genomes for metagenomic binning, comparative biology and taxonomic classification.</title>
        <authorList>
            <person name="Goeker M."/>
        </authorList>
    </citation>
    <scope>NUCLEOTIDE SEQUENCE [LARGE SCALE GENOMIC DNA]</scope>
    <source>
        <strain evidence="2 3">DSM 26752</strain>
    </source>
</reference>
<dbReference type="InterPro" id="IPR005325">
    <property type="entry name" value="DUF308_memb"/>
</dbReference>
<accession>A0A4R3L0R6</accession>
<comment type="caution">
    <text evidence="2">The sequence shown here is derived from an EMBL/GenBank/DDBJ whole genome shotgun (WGS) entry which is preliminary data.</text>
</comment>
<dbReference type="RefSeq" id="WP_132026803.1">
    <property type="nucleotide sequence ID" value="NZ_CP068564.1"/>
</dbReference>
<keyword evidence="3" id="KW-1185">Reference proteome</keyword>